<dbReference type="EMBL" id="BQNB010015019">
    <property type="protein sequence ID" value="GJT35086.1"/>
    <property type="molecule type" value="Genomic_DNA"/>
</dbReference>
<feature type="region of interest" description="Disordered" evidence="1">
    <location>
        <begin position="85"/>
        <end position="117"/>
    </location>
</feature>
<gene>
    <name evidence="2" type="ORF">Tco_0925505</name>
</gene>
<dbReference type="Proteomes" id="UP001151760">
    <property type="component" value="Unassembled WGS sequence"/>
</dbReference>
<evidence type="ECO:0000256" key="1">
    <source>
        <dbReference type="SAM" id="MobiDB-lite"/>
    </source>
</evidence>
<name>A0ABQ5D9Z9_9ASTR</name>
<proteinExistence type="predicted"/>
<feature type="compositionally biased region" description="Basic and acidic residues" evidence="1">
    <location>
        <begin position="85"/>
        <end position="116"/>
    </location>
</feature>
<reference evidence="2" key="1">
    <citation type="journal article" date="2022" name="Int. J. Mol. Sci.">
        <title>Draft Genome of Tanacetum Coccineum: Genomic Comparison of Closely Related Tanacetum-Family Plants.</title>
        <authorList>
            <person name="Yamashiro T."/>
            <person name="Shiraishi A."/>
            <person name="Nakayama K."/>
            <person name="Satake H."/>
        </authorList>
    </citation>
    <scope>NUCLEOTIDE SEQUENCE</scope>
</reference>
<evidence type="ECO:0000313" key="3">
    <source>
        <dbReference type="Proteomes" id="UP001151760"/>
    </source>
</evidence>
<sequence length="277" mass="32657">MTVDERSRLLAELIEERRKFFAAKRAEAKRNKPPTKAQQRKMMCTYLKKMAGYKMQDLRHFDDGTIKEKFDKAFARTNEFVPVEKEVEKDTAEQESSTKRAGDVLEQESAKRQKQDDDIEDSELLQLIDFTLEPKVDVVPLATKTLIIGWKVLKEGKRDYFNILRAGGQSQKYLIFGHMLRDFNREDIEDLWKLMKSKYGSAKPKDDLDYVLWNDLKNMFEPDLEDNIWRRQDGYKTLRTSHQSKMAYEMASKLLKFILKQIPGAYEAYKKDKSKNK</sequence>
<comment type="caution">
    <text evidence="2">The sequence shown here is derived from an EMBL/GenBank/DDBJ whole genome shotgun (WGS) entry which is preliminary data.</text>
</comment>
<protein>
    <submittedName>
        <fullName evidence="2">Uncharacterized protein</fullName>
    </submittedName>
</protein>
<organism evidence="2 3">
    <name type="scientific">Tanacetum coccineum</name>
    <dbReference type="NCBI Taxonomy" id="301880"/>
    <lineage>
        <taxon>Eukaryota</taxon>
        <taxon>Viridiplantae</taxon>
        <taxon>Streptophyta</taxon>
        <taxon>Embryophyta</taxon>
        <taxon>Tracheophyta</taxon>
        <taxon>Spermatophyta</taxon>
        <taxon>Magnoliopsida</taxon>
        <taxon>eudicotyledons</taxon>
        <taxon>Gunneridae</taxon>
        <taxon>Pentapetalae</taxon>
        <taxon>asterids</taxon>
        <taxon>campanulids</taxon>
        <taxon>Asterales</taxon>
        <taxon>Asteraceae</taxon>
        <taxon>Asteroideae</taxon>
        <taxon>Anthemideae</taxon>
        <taxon>Anthemidinae</taxon>
        <taxon>Tanacetum</taxon>
    </lineage>
</organism>
<reference evidence="2" key="2">
    <citation type="submission" date="2022-01" db="EMBL/GenBank/DDBJ databases">
        <authorList>
            <person name="Yamashiro T."/>
            <person name="Shiraishi A."/>
            <person name="Satake H."/>
            <person name="Nakayama K."/>
        </authorList>
    </citation>
    <scope>NUCLEOTIDE SEQUENCE</scope>
</reference>
<evidence type="ECO:0000313" key="2">
    <source>
        <dbReference type="EMBL" id="GJT35086.1"/>
    </source>
</evidence>
<keyword evidence="3" id="KW-1185">Reference proteome</keyword>
<accession>A0ABQ5D9Z9</accession>